<gene>
    <name evidence="1" type="ORF">N7U62_09330</name>
</gene>
<evidence type="ECO:0000313" key="1">
    <source>
        <dbReference type="EMBL" id="MCV9386863.1"/>
    </source>
</evidence>
<accession>A0ABT3CUE7</accession>
<comment type="caution">
    <text evidence="1">The sequence shown here is derived from an EMBL/GenBank/DDBJ whole genome shotgun (WGS) entry which is preliminary data.</text>
</comment>
<dbReference type="EMBL" id="JAOYOD010000001">
    <property type="protein sequence ID" value="MCV9386863.1"/>
    <property type="molecule type" value="Genomic_DNA"/>
</dbReference>
<dbReference type="InterPro" id="IPR046228">
    <property type="entry name" value="DUF6261"/>
</dbReference>
<dbReference type="RefSeq" id="WP_264137696.1">
    <property type="nucleotide sequence ID" value="NZ_JAOYOD010000001.1"/>
</dbReference>
<protein>
    <submittedName>
        <fullName evidence="1">DUF6261 family protein</fullName>
    </submittedName>
</protein>
<dbReference type="Proteomes" id="UP001300692">
    <property type="component" value="Unassembled WGS sequence"/>
</dbReference>
<evidence type="ECO:0000313" key="2">
    <source>
        <dbReference type="Proteomes" id="UP001300692"/>
    </source>
</evidence>
<organism evidence="1 2">
    <name type="scientific">Reichenbachiella ulvae</name>
    <dbReference type="NCBI Taxonomy" id="2980104"/>
    <lineage>
        <taxon>Bacteria</taxon>
        <taxon>Pseudomonadati</taxon>
        <taxon>Bacteroidota</taxon>
        <taxon>Cytophagia</taxon>
        <taxon>Cytophagales</taxon>
        <taxon>Reichenbachiellaceae</taxon>
        <taxon>Reichenbachiella</taxon>
    </lineage>
</organism>
<keyword evidence="2" id="KW-1185">Reference proteome</keyword>
<name>A0ABT3CUE7_9BACT</name>
<reference evidence="1 2" key="1">
    <citation type="submission" date="2022-10" db="EMBL/GenBank/DDBJ databases">
        <title>Comparative genomics and taxonomic characterization of three novel marine species of genus Reichenbachiella exhibiting antioxidant and polysaccharide degradation activities.</title>
        <authorList>
            <person name="Muhammad N."/>
            <person name="Lee Y.-J."/>
            <person name="Ko J."/>
            <person name="Kim S.-G."/>
        </authorList>
    </citation>
    <scope>NUCLEOTIDE SEQUENCE [LARGE SCALE GENOMIC DNA]</scope>
    <source>
        <strain evidence="1 2">ABR2-5</strain>
    </source>
</reference>
<dbReference type="Pfam" id="PF19775">
    <property type="entry name" value="DUF6261"/>
    <property type="match status" value="1"/>
</dbReference>
<proteinExistence type="predicted"/>
<sequence>MQIIVVPELRVAQFQTFSNKALDITKDLKELAPQVAEAKALYDIFVAGMTRDQASSDKKLLDRTRDKLNTGFFNAVMSEQIFPHESETAKVLDQLVKITDEYGFELSRLTYDEQTAQTDNMLKKIEALDLSALPSLSRWIEPLKTANDNFKAVSDEYFQQLNASKDTKAATEAAEPLVDALNKLFTLLFSHANVTGSAELIKAYKELTTLVSTYK</sequence>